<dbReference type="EC" id="4.3.3.7" evidence="4 12"/>
<dbReference type="NCBIfam" id="TIGR00674">
    <property type="entry name" value="dapA"/>
    <property type="match status" value="1"/>
</dbReference>
<proteinExistence type="inferred from homology"/>
<feature type="active site" description="Proton donor/acceptor" evidence="12">
    <location>
        <position position="133"/>
    </location>
</feature>
<keyword evidence="6 12" id="KW-0028">Amino-acid biosynthesis</keyword>
<dbReference type="InterPro" id="IPR002220">
    <property type="entry name" value="DapA-like"/>
</dbReference>
<dbReference type="PRINTS" id="PR00146">
    <property type="entry name" value="DHPICSNTHASE"/>
</dbReference>
<comment type="pathway">
    <text evidence="2 12">Amino-acid biosynthesis; L-lysine biosynthesis via DAP pathway; (S)-tetrahydrodipicolinate from L-aspartate: step 3/4.</text>
</comment>
<sequence length="293" mass="31968">MKPGVYTALITPFNQDGTIDYGALRELVEFQIQEGITGLVPVGTTGESPTVSHEENLKIIEEVVKQAAGRVPIIAGTGSNCTQEAIDMTKRAKDIGADASLQVAPYYNKPNQEGFYKHFTSIADTCQLPIVIYNIPGRTGKNIETNTILKLASHPNIVAVKEASGNLSQIMDIIREAPADFTILSGDDNITYPFITLGGHGVISVASNLIPGTMTKFISAALAGDIKTAKAEHYRLLPLFKNLFIDTNPIPIKFAMSLLKNLNIRETYRLPLCPLSQEKKETVKNTLKELKII</sequence>
<comment type="subunit">
    <text evidence="12">Homotetramer; dimer of dimers.</text>
</comment>
<feature type="binding site" evidence="12">
    <location>
        <position position="203"/>
    </location>
    <ligand>
        <name>pyruvate</name>
        <dbReference type="ChEBI" id="CHEBI:15361"/>
    </ligand>
</feature>
<dbReference type="SMART" id="SM01130">
    <property type="entry name" value="DHDPS"/>
    <property type="match status" value="1"/>
</dbReference>
<dbReference type="HAMAP" id="MF_00418">
    <property type="entry name" value="DapA"/>
    <property type="match status" value="1"/>
</dbReference>
<evidence type="ECO:0000313" key="15">
    <source>
        <dbReference type="Proteomes" id="UP001466331"/>
    </source>
</evidence>
<evidence type="ECO:0000256" key="11">
    <source>
        <dbReference type="ARBA" id="ARBA00047836"/>
    </source>
</evidence>
<keyword evidence="8 12" id="KW-0457">Lysine biosynthesis</keyword>
<comment type="caution">
    <text evidence="12">Was originally thought to be a dihydrodipicolinate synthase (DHDPS), catalyzing the condensation of (S)-aspartate-beta-semialdehyde [(S)-ASA] and pyruvate to dihydrodipicolinate (DHDP). However, it was shown in E.coli that the product of the enzymatic reaction is not dihydrodipicolinate but in fact (4S)-4-hydroxy-2,3,4,5-tetrahydro-(2S)-dipicolinic acid (HTPA), and that the consecutive dehydration reaction leading to DHDP is not spontaneous but catalyzed by DapB.</text>
</comment>
<comment type="similarity">
    <text evidence="3 12 13">Belongs to the DapA family.</text>
</comment>
<comment type="caution">
    <text evidence="14">The sequence shown here is derived from an EMBL/GenBank/DDBJ whole genome shotgun (WGS) entry which is preliminary data.</text>
</comment>
<dbReference type="PIRSF" id="PIRSF001365">
    <property type="entry name" value="DHDPS"/>
    <property type="match status" value="1"/>
</dbReference>
<dbReference type="PROSITE" id="PS00665">
    <property type="entry name" value="DHDPS_1"/>
    <property type="match status" value="1"/>
</dbReference>
<evidence type="ECO:0000313" key="14">
    <source>
        <dbReference type="EMBL" id="MEM5948505.1"/>
    </source>
</evidence>
<keyword evidence="5 12" id="KW-0963">Cytoplasm</keyword>
<dbReference type="Gene3D" id="3.20.20.70">
    <property type="entry name" value="Aldolase class I"/>
    <property type="match status" value="1"/>
</dbReference>
<accession>A0ABU9UEV8</accession>
<dbReference type="Proteomes" id="UP001466331">
    <property type="component" value="Unassembled WGS sequence"/>
</dbReference>
<evidence type="ECO:0000256" key="12">
    <source>
        <dbReference type="HAMAP-Rule" id="MF_00418"/>
    </source>
</evidence>
<evidence type="ECO:0000256" key="2">
    <source>
        <dbReference type="ARBA" id="ARBA00005120"/>
    </source>
</evidence>
<feature type="binding site" evidence="12">
    <location>
        <position position="45"/>
    </location>
    <ligand>
        <name>pyruvate</name>
        <dbReference type="ChEBI" id="CHEBI:15361"/>
    </ligand>
</feature>
<comment type="catalytic activity">
    <reaction evidence="11 12">
        <text>L-aspartate 4-semialdehyde + pyruvate = (2S,4S)-4-hydroxy-2,3,4,5-tetrahydrodipicolinate + H2O + H(+)</text>
        <dbReference type="Rhea" id="RHEA:34171"/>
        <dbReference type="ChEBI" id="CHEBI:15361"/>
        <dbReference type="ChEBI" id="CHEBI:15377"/>
        <dbReference type="ChEBI" id="CHEBI:15378"/>
        <dbReference type="ChEBI" id="CHEBI:67139"/>
        <dbReference type="ChEBI" id="CHEBI:537519"/>
        <dbReference type="EC" id="4.3.3.7"/>
    </reaction>
</comment>
<dbReference type="PANTHER" id="PTHR12128:SF66">
    <property type="entry name" value="4-HYDROXY-2-OXOGLUTARATE ALDOLASE, MITOCHONDRIAL"/>
    <property type="match status" value="1"/>
</dbReference>
<dbReference type="GO" id="GO:0008840">
    <property type="term" value="F:4-hydroxy-tetrahydrodipicolinate synthase activity"/>
    <property type="evidence" value="ECO:0007669"/>
    <property type="project" value="UniProtKB-EC"/>
</dbReference>
<keyword evidence="9 12" id="KW-0456">Lyase</keyword>
<name>A0ABU9UEV8_9SPIR</name>
<feature type="site" description="Part of a proton relay during catalysis" evidence="12">
    <location>
        <position position="44"/>
    </location>
</feature>
<keyword evidence="7 12" id="KW-0220">Diaminopimelate biosynthesis</keyword>
<protein>
    <recommendedName>
        <fullName evidence="4 12">4-hydroxy-tetrahydrodipicolinate synthase</fullName>
        <shortName evidence="12">HTPA synthase</shortName>
        <ecNumber evidence="4 12">4.3.3.7</ecNumber>
    </recommendedName>
</protein>
<dbReference type="CDD" id="cd00950">
    <property type="entry name" value="DHDPS"/>
    <property type="match status" value="1"/>
</dbReference>
<evidence type="ECO:0000256" key="4">
    <source>
        <dbReference type="ARBA" id="ARBA00012086"/>
    </source>
</evidence>
<evidence type="ECO:0000256" key="7">
    <source>
        <dbReference type="ARBA" id="ARBA00022915"/>
    </source>
</evidence>
<evidence type="ECO:0000256" key="8">
    <source>
        <dbReference type="ARBA" id="ARBA00023154"/>
    </source>
</evidence>
<evidence type="ECO:0000256" key="1">
    <source>
        <dbReference type="ARBA" id="ARBA00003294"/>
    </source>
</evidence>
<comment type="subcellular location">
    <subcellularLocation>
        <location evidence="12">Cytoplasm</location>
    </subcellularLocation>
</comment>
<dbReference type="PANTHER" id="PTHR12128">
    <property type="entry name" value="DIHYDRODIPICOLINATE SYNTHASE"/>
    <property type="match status" value="1"/>
</dbReference>
<evidence type="ECO:0000256" key="6">
    <source>
        <dbReference type="ARBA" id="ARBA00022605"/>
    </source>
</evidence>
<dbReference type="Pfam" id="PF00701">
    <property type="entry name" value="DHDPS"/>
    <property type="match status" value="1"/>
</dbReference>
<comment type="function">
    <text evidence="1 12">Catalyzes the condensation of (S)-aspartate-beta-semialdehyde [(S)-ASA] and pyruvate to 4-hydroxy-tetrahydrodipicolinate (HTPA).</text>
</comment>
<reference evidence="14 15" key="1">
    <citation type="submission" date="2024-03" db="EMBL/GenBank/DDBJ databases">
        <title>Ignisphaera cupida sp. nov., a hyperthermophilic hydrolytic archaeon from a hot spring of Kamchatka, and proposal of Ignisphaeraceae fam. nov.</title>
        <authorList>
            <person name="Podosokorskaya O.A."/>
            <person name="Elcheninov A.G."/>
            <person name="Maltseva A.I."/>
            <person name="Zayulina K.S."/>
            <person name="Novikov A."/>
            <person name="Merkel A.Y."/>
        </authorList>
    </citation>
    <scope>NUCLEOTIDE SEQUENCE [LARGE SCALE GENOMIC DNA]</scope>
    <source>
        <strain evidence="14 15">38H-sp</strain>
    </source>
</reference>
<dbReference type="InterPro" id="IPR005263">
    <property type="entry name" value="DapA"/>
</dbReference>
<dbReference type="SUPFAM" id="SSF51569">
    <property type="entry name" value="Aldolase"/>
    <property type="match status" value="1"/>
</dbReference>
<keyword evidence="15" id="KW-1185">Reference proteome</keyword>
<keyword evidence="10 12" id="KW-0704">Schiff base</keyword>
<dbReference type="PROSITE" id="PS00666">
    <property type="entry name" value="DHDPS_2"/>
    <property type="match status" value="1"/>
</dbReference>
<evidence type="ECO:0000256" key="3">
    <source>
        <dbReference type="ARBA" id="ARBA00007592"/>
    </source>
</evidence>
<organism evidence="14 15">
    <name type="scientific">Rarispira pelagica</name>
    <dbReference type="NCBI Taxonomy" id="3141764"/>
    <lineage>
        <taxon>Bacteria</taxon>
        <taxon>Pseudomonadati</taxon>
        <taxon>Spirochaetota</taxon>
        <taxon>Spirochaetia</taxon>
        <taxon>Winmispirales</taxon>
        <taxon>Winmispiraceae</taxon>
        <taxon>Rarispira</taxon>
    </lineage>
</organism>
<dbReference type="InterPro" id="IPR013785">
    <property type="entry name" value="Aldolase_TIM"/>
</dbReference>
<gene>
    <name evidence="12 14" type="primary">dapA</name>
    <name evidence="14" type="ORF">WKV44_08095</name>
</gene>
<evidence type="ECO:0000256" key="5">
    <source>
        <dbReference type="ARBA" id="ARBA00022490"/>
    </source>
</evidence>
<evidence type="ECO:0000256" key="9">
    <source>
        <dbReference type="ARBA" id="ARBA00023239"/>
    </source>
</evidence>
<dbReference type="InterPro" id="IPR020625">
    <property type="entry name" value="Schiff_base-form_aldolases_AS"/>
</dbReference>
<evidence type="ECO:0000256" key="10">
    <source>
        <dbReference type="ARBA" id="ARBA00023270"/>
    </source>
</evidence>
<evidence type="ECO:0000256" key="13">
    <source>
        <dbReference type="PIRNR" id="PIRNR001365"/>
    </source>
</evidence>
<dbReference type="InterPro" id="IPR020624">
    <property type="entry name" value="Schiff_base-form_aldolases_CS"/>
</dbReference>
<dbReference type="EMBL" id="JBCHKQ010000003">
    <property type="protein sequence ID" value="MEM5948505.1"/>
    <property type="molecule type" value="Genomic_DNA"/>
</dbReference>
<feature type="active site" description="Schiff-base intermediate with substrate" evidence="12">
    <location>
        <position position="161"/>
    </location>
</feature>
<feature type="site" description="Part of a proton relay during catalysis" evidence="12">
    <location>
        <position position="107"/>
    </location>
</feature>